<accession>A0AAD8DLA2</accession>
<dbReference type="AlphaFoldDB" id="A0AAD8DLA2"/>
<reference evidence="1" key="1">
    <citation type="submission" date="2023-03" db="EMBL/GenBank/DDBJ databases">
        <title>Chromosome-level genomes of two armyworms, Mythimna separata and Mythimna loreyi, provide insights into the biosynthesis and reception of sex pheromones.</title>
        <authorList>
            <person name="Zhao H."/>
        </authorList>
    </citation>
    <scope>NUCLEOTIDE SEQUENCE</scope>
    <source>
        <strain evidence="1">BeijingLab</strain>
        <tissue evidence="1">Pupa</tissue>
    </source>
</reference>
<protein>
    <recommendedName>
        <fullName evidence="3">Endonuclease/exonuclease/phosphatase domain-containing protein</fullName>
    </recommendedName>
</protein>
<dbReference type="SUPFAM" id="SSF56219">
    <property type="entry name" value="DNase I-like"/>
    <property type="match status" value="1"/>
</dbReference>
<organism evidence="1 2">
    <name type="scientific">Mythimna separata</name>
    <name type="common">Oriental armyworm</name>
    <name type="synonym">Pseudaletia separata</name>
    <dbReference type="NCBI Taxonomy" id="271217"/>
    <lineage>
        <taxon>Eukaryota</taxon>
        <taxon>Metazoa</taxon>
        <taxon>Ecdysozoa</taxon>
        <taxon>Arthropoda</taxon>
        <taxon>Hexapoda</taxon>
        <taxon>Insecta</taxon>
        <taxon>Pterygota</taxon>
        <taxon>Neoptera</taxon>
        <taxon>Endopterygota</taxon>
        <taxon>Lepidoptera</taxon>
        <taxon>Glossata</taxon>
        <taxon>Ditrysia</taxon>
        <taxon>Noctuoidea</taxon>
        <taxon>Noctuidae</taxon>
        <taxon>Noctuinae</taxon>
        <taxon>Hadenini</taxon>
        <taxon>Mythimna</taxon>
    </lineage>
</organism>
<dbReference type="EMBL" id="JARGEI010000027">
    <property type="protein sequence ID" value="KAJ8707817.1"/>
    <property type="molecule type" value="Genomic_DNA"/>
</dbReference>
<dbReference type="PANTHER" id="PTHR33776:SF4">
    <property type="entry name" value="ENDONUCLEASE_EXONUCLEASE_PHOSPHATASE DOMAIN-CONTAINING PROTEIN"/>
    <property type="match status" value="1"/>
</dbReference>
<sequence>MDIKVQEIFNCNSANHFFQQIPPKTSIHLSCIHFNIRSLIKNFTKLQQITHTGNSPLDLIILTEVGISDSIVNLYNLPGYKLYSQLRSSRKGGGIIMYVRNHIKFTLIEHKTKTFENLTGYLKIDSHNNAIVSAIYRPPSTNKSVFVSELANHIAKFDLKQNLLLIGDTNINLKESPAYKDSYLRTLSEHGLLCGITDYTRIETKKDLITKSCIDHIFARFPTLQPFAAVLDVVLADHRGIIFTCGEELFRGPKCIQGVQKKTINYDIFYKELKSVDWTKTTSMDSPNDILSFIYKAFDNADKSASNIKASQLPGRYSKHFTIPWIDNNITRLCDKRDKLYSDWKNNLSNSKIKLEYNKIRNKIHKILENRRNNYYMQYISDNFKNLKKMYTILNQMLGKVTLSFDTAILRAFDAQGVTTKTIADNFTNNSVYLLITSINYE</sequence>
<evidence type="ECO:0000313" key="1">
    <source>
        <dbReference type="EMBL" id="KAJ8707817.1"/>
    </source>
</evidence>
<dbReference type="Gene3D" id="3.60.10.10">
    <property type="entry name" value="Endonuclease/exonuclease/phosphatase"/>
    <property type="match status" value="1"/>
</dbReference>
<evidence type="ECO:0008006" key="3">
    <source>
        <dbReference type="Google" id="ProtNLM"/>
    </source>
</evidence>
<comment type="caution">
    <text evidence="1">The sequence shown here is derived from an EMBL/GenBank/DDBJ whole genome shotgun (WGS) entry which is preliminary data.</text>
</comment>
<keyword evidence="2" id="KW-1185">Reference proteome</keyword>
<dbReference type="PANTHER" id="PTHR33776">
    <property type="entry name" value="ENDO/EXONUCLEASE/PHOSPHATASE DOMAIN-CONTAINING PROTEIN"/>
    <property type="match status" value="1"/>
</dbReference>
<evidence type="ECO:0000313" key="2">
    <source>
        <dbReference type="Proteomes" id="UP001231518"/>
    </source>
</evidence>
<gene>
    <name evidence="1" type="ORF">PYW07_011494</name>
</gene>
<dbReference type="InterPro" id="IPR036691">
    <property type="entry name" value="Endo/exonu/phosph_ase_sf"/>
</dbReference>
<proteinExistence type="predicted"/>
<dbReference type="Proteomes" id="UP001231518">
    <property type="component" value="Chromosome 28"/>
</dbReference>
<name>A0AAD8DLA2_MYTSE</name>